<dbReference type="EMBL" id="JAGINW010000001">
    <property type="protein sequence ID" value="MBP2327943.1"/>
    <property type="molecule type" value="Genomic_DNA"/>
</dbReference>
<gene>
    <name evidence="2" type="ORF">JOF56_008328</name>
</gene>
<reference evidence="2 3" key="1">
    <citation type="submission" date="2021-03" db="EMBL/GenBank/DDBJ databases">
        <title>Sequencing the genomes of 1000 actinobacteria strains.</title>
        <authorList>
            <person name="Klenk H.-P."/>
        </authorList>
    </citation>
    <scope>NUCLEOTIDE SEQUENCE [LARGE SCALE GENOMIC DNA]</scope>
    <source>
        <strain evidence="2 3">DSM 46670</strain>
    </source>
</reference>
<protein>
    <recommendedName>
        <fullName evidence="1">Thiopeptide-type bacteriocin biosynthesis domain-containing protein</fullName>
    </recommendedName>
</protein>
<dbReference type="InterPro" id="IPR023809">
    <property type="entry name" value="Thiopep_bacteriocin_synth_dom"/>
</dbReference>
<evidence type="ECO:0000313" key="3">
    <source>
        <dbReference type="Proteomes" id="UP001519332"/>
    </source>
</evidence>
<organism evidence="2 3">
    <name type="scientific">Kibdelosporangium banguiense</name>
    <dbReference type="NCBI Taxonomy" id="1365924"/>
    <lineage>
        <taxon>Bacteria</taxon>
        <taxon>Bacillati</taxon>
        <taxon>Actinomycetota</taxon>
        <taxon>Actinomycetes</taxon>
        <taxon>Pseudonocardiales</taxon>
        <taxon>Pseudonocardiaceae</taxon>
        <taxon>Kibdelosporangium</taxon>
    </lineage>
</organism>
<dbReference type="Pfam" id="PF14028">
    <property type="entry name" value="Lant_dehydr_C"/>
    <property type="match status" value="1"/>
</dbReference>
<accession>A0ABS4TU97</accession>
<keyword evidence="3" id="KW-1185">Reference proteome</keyword>
<comment type="caution">
    <text evidence="2">The sequence shown here is derived from an EMBL/GenBank/DDBJ whole genome shotgun (WGS) entry which is preliminary data.</text>
</comment>
<evidence type="ECO:0000313" key="2">
    <source>
        <dbReference type="EMBL" id="MBP2327943.1"/>
    </source>
</evidence>
<name>A0ABS4TU97_9PSEU</name>
<proteinExistence type="predicted"/>
<feature type="domain" description="Thiopeptide-type bacteriocin biosynthesis" evidence="1">
    <location>
        <begin position="32"/>
        <end position="162"/>
    </location>
</feature>
<dbReference type="Proteomes" id="UP001519332">
    <property type="component" value="Unassembled WGS sequence"/>
</dbReference>
<evidence type="ECO:0000259" key="1">
    <source>
        <dbReference type="Pfam" id="PF14028"/>
    </source>
</evidence>
<sequence>MQRSVLPAAQEIVGGWLERKPSTRQLDPLAVLPEHERLAEAENERGPLMPWPANNSLRLGPYDRRVEVVGNEARADLLADFYADTTPISFRMTERSGAGQRLMLAFDLIVATVHAMSTVGIQDGFVALRPHAEAFLNGRAENGRLREGWDRHYRLHLATLAAPTSSIATTTTVTRRPLWPPTPHVSP</sequence>